<keyword evidence="2" id="KW-1185">Reference proteome</keyword>
<evidence type="ECO:0008006" key="3">
    <source>
        <dbReference type="Google" id="ProtNLM"/>
    </source>
</evidence>
<accession>A0A8H3XJP2</accession>
<reference evidence="1 2" key="1">
    <citation type="journal article" date="2019" name="Environ. Microbiol.">
        <title>At the nexus of three kingdoms: the genome of the mycorrhizal fungus Gigaspora margarita provides insights into plant, endobacterial and fungal interactions.</title>
        <authorList>
            <person name="Venice F."/>
            <person name="Ghignone S."/>
            <person name="Salvioli di Fossalunga A."/>
            <person name="Amselem J."/>
            <person name="Novero M."/>
            <person name="Xianan X."/>
            <person name="Sedzielewska Toro K."/>
            <person name="Morin E."/>
            <person name="Lipzen A."/>
            <person name="Grigoriev I.V."/>
            <person name="Henrissat B."/>
            <person name="Martin F.M."/>
            <person name="Bonfante P."/>
        </authorList>
    </citation>
    <scope>NUCLEOTIDE SEQUENCE [LARGE SCALE GENOMIC DNA]</scope>
    <source>
        <strain evidence="1 2">BEG34</strain>
    </source>
</reference>
<dbReference type="Proteomes" id="UP000439903">
    <property type="component" value="Unassembled WGS sequence"/>
</dbReference>
<gene>
    <name evidence="1" type="ORF">F8M41_024752</name>
</gene>
<name>A0A8H3XJP2_GIGMA</name>
<protein>
    <recommendedName>
        <fullName evidence="3">F-box domain-containing protein</fullName>
    </recommendedName>
</protein>
<sequence length="96" mass="11398">MIALPNVCLIEIFNKLKDYYRFLFSCLLVNRLWCRNVIPILWSDPNFRDKRIIKICLLSLNTEEKVPLIQFKILPSNDQNLFLITLLIIHQLVVVI</sequence>
<dbReference type="AlphaFoldDB" id="A0A8H3XJP2"/>
<evidence type="ECO:0000313" key="2">
    <source>
        <dbReference type="Proteomes" id="UP000439903"/>
    </source>
</evidence>
<dbReference type="EMBL" id="WTPW01000857">
    <property type="protein sequence ID" value="KAF0474128.1"/>
    <property type="molecule type" value="Genomic_DNA"/>
</dbReference>
<comment type="caution">
    <text evidence="1">The sequence shown here is derived from an EMBL/GenBank/DDBJ whole genome shotgun (WGS) entry which is preliminary data.</text>
</comment>
<dbReference type="OrthoDB" id="2430469at2759"/>
<organism evidence="1 2">
    <name type="scientific">Gigaspora margarita</name>
    <dbReference type="NCBI Taxonomy" id="4874"/>
    <lineage>
        <taxon>Eukaryota</taxon>
        <taxon>Fungi</taxon>
        <taxon>Fungi incertae sedis</taxon>
        <taxon>Mucoromycota</taxon>
        <taxon>Glomeromycotina</taxon>
        <taxon>Glomeromycetes</taxon>
        <taxon>Diversisporales</taxon>
        <taxon>Gigasporaceae</taxon>
        <taxon>Gigaspora</taxon>
    </lineage>
</organism>
<evidence type="ECO:0000313" key="1">
    <source>
        <dbReference type="EMBL" id="KAF0474128.1"/>
    </source>
</evidence>
<proteinExistence type="predicted"/>